<dbReference type="InterPro" id="IPR013604">
    <property type="entry name" value="7TM_chemorcpt"/>
</dbReference>
<dbReference type="GO" id="GO:0043025">
    <property type="term" value="C:neuronal cell body"/>
    <property type="evidence" value="ECO:0007669"/>
    <property type="project" value="TreeGrafter"/>
</dbReference>
<keyword evidence="6 8" id="KW-0675">Receptor</keyword>
<accession>A0AAD7ZMD8</accession>
<evidence type="ECO:0000256" key="1">
    <source>
        <dbReference type="ARBA" id="ARBA00004651"/>
    </source>
</evidence>
<reference evidence="9" key="1">
    <citation type="journal article" date="2023" name="IScience">
        <title>Live-bearing cockroach genome reveals convergent evolutionary mechanisms linked to viviparity in insects and beyond.</title>
        <authorList>
            <person name="Fouks B."/>
            <person name="Harrison M.C."/>
            <person name="Mikhailova A.A."/>
            <person name="Marchal E."/>
            <person name="English S."/>
            <person name="Carruthers M."/>
            <person name="Jennings E.C."/>
            <person name="Chiamaka E.L."/>
            <person name="Frigard R.A."/>
            <person name="Pippel M."/>
            <person name="Attardo G.M."/>
            <person name="Benoit J.B."/>
            <person name="Bornberg-Bauer E."/>
            <person name="Tobe S.S."/>
        </authorList>
    </citation>
    <scope>NUCLEOTIDE SEQUENCE</scope>
    <source>
        <strain evidence="9">Stay&amp;Tobe</strain>
    </source>
</reference>
<proteinExistence type="inferred from homology"/>
<dbReference type="Pfam" id="PF08395">
    <property type="entry name" value="7tm_7"/>
    <property type="match status" value="1"/>
</dbReference>
<comment type="similarity">
    <text evidence="8">Belongs to the insect chemoreceptor superfamily. Gustatory receptor (GR) family.</text>
</comment>
<dbReference type="GO" id="GO:0005886">
    <property type="term" value="C:plasma membrane"/>
    <property type="evidence" value="ECO:0007669"/>
    <property type="project" value="UniProtKB-SubCell"/>
</dbReference>
<sequence length="351" mass="40393">MKIKNVNTSFLPMYYLGRLLGTISVSRRKNNDYEQSFMVSVFTFIASALQIFTIFLGIQHANKQEASRKEGTINLTLYFEPTSTCIFSKRLSILLKSINSLDNEYFSIFSNIHYKGFIFNLLASILYPLLYVIISIIKFLPFGLNLEITKVFFLVNISHFSTISSEAQFVAFCNCLKQRFCALNSKLEDLSKKNCSAGKVTNLLQNTRNAMRITNGNELPNTLETLRKAHVELCTLALYVNSIYGIQLFICAIMSFFQIPLNMYNVIKNKEDSNLSIISNVAWCLSFVLRLFVTLKMCSSTVHERYFLQNFELSYYFILQLALFSRHLLHQKVEFSACGFFTMDMPLFISV</sequence>
<comment type="caution">
    <text evidence="8">Lacks conserved residue(s) required for the propagation of feature annotation.</text>
</comment>
<feature type="transmembrane region" description="Helical" evidence="8">
    <location>
        <begin position="37"/>
        <end position="58"/>
    </location>
</feature>
<keyword evidence="4 8" id="KW-1133">Transmembrane helix</keyword>
<reference evidence="9" key="2">
    <citation type="submission" date="2023-05" db="EMBL/GenBank/DDBJ databases">
        <authorList>
            <person name="Fouks B."/>
        </authorList>
    </citation>
    <scope>NUCLEOTIDE SEQUENCE</scope>
    <source>
        <strain evidence="9">Stay&amp;Tobe</strain>
        <tissue evidence="9">Testes</tissue>
    </source>
</reference>
<evidence type="ECO:0000256" key="7">
    <source>
        <dbReference type="ARBA" id="ARBA00023224"/>
    </source>
</evidence>
<dbReference type="GO" id="GO:0030425">
    <property type="term" value="C:dendrite"/>
    <property type="evidence" value="ECO:0007669"/>
    <property type="project" value="TreeGrafter"/>
</dbReference>
<evidence type="ECO:0000256" key="2">
    <source>
        <dbReference type="ARBA" id="ARBA00022475"/>
    </source>
</evidence>
<dbReference type="AlphaFoldDB" id="A0AAD7ZMD8"/>
<feature type="transmembrane region" description="Helical" evidence="8">
    <location>
        <begin position="236"/>
        <end position="261"/>
    </location>
</feature>
<keyword evidence="3 8" id="KW-0812">Transmembrane</keyword>
<keyword evidence="2 8" id="KW-1003">Cell membrane</keyword>
<dbReference type="GO" id="GO:0007635">
    <property type="term" value="P:chemosensory behavior"/>
    <property type="evidence" value="ECO:0007669"/>
    <property type="project" value="TreeGrafter"/>
</dbReference>
<gene>
    <name evidence="9" type="ORF">L9F63_022599</name>
</gene>
<keyword evidence="5 8" id="KW-0472">Membrane</keyword>
<evidence type="ECO:0000256" key="4">
    <source>
        <dbReference type="ARBA" id="ARBA00022989"/>
    </source>
</evidence>
<evidence type="ECO:0000256" key="6">
    <source>
        <dbReference type="ARBA" id="ARBA00023170"/>
    </source>
</evidence>
<evidence type="ECO:0000256" key="5">
    <source>
        <dbReference type="ARBA" id="ARBA00023136"/>
    </source>
</evidence>
<evidence type="ECO:0000256" key="8">
    <source>
        <dbReference type="RuleBase" id="RU363108"/>
    </source>
</evidence>
<feature type="transmembrane region" description="Helical" evidence="8">
    <location>
        <begin position="273"/>
        <end position="293"/>
    </location>
</feature>
<name>A0AAD7ZMD8_DIPPU</name>
<comment type="caution">
    <text evidence="9">The sequence shown here is derived from an EMBL/GenBank/DDBJ whole genome shotgun (WGS) entry which is preliminary data.</text>
</comment>
<dbReference type="GO" id="GO:0050909">
    <property type="term" value="P:sensory perception of taste"/>
    <property type="evidence" value="ECO:0007669"/>
    <property type="project" value="InterPro"/>
</dbReference>
<dbReference type="PANTHER" id="PTHR21143">
    <property type="entry name" value="INVERTEBRATE GUSTATORY RECEPTOR"/>
    <property type="match status" value="1"/>
</dbReference>
<comment type="function">
    <text evidence="8">Gustatory receptor which mediates acceptance or avoidance behavior, depending on its substrates.</text>
</comment>
<evidence type="ECO:0000313" key="10">
    <source>
        <dbReference type="Proteomes" id="UP001233999"/>
    </source>
</evidence>
<keyword evidence="10" id="KW-1185">Reference proteome</keyword>
<protein>
    <recommendedName>
        <fullName evidence="8">Gustatory receptor</fullName>
    </recommendedName>
</protein>
<dbReference type="GO" id="GO:0007165">
    <property type="term" value="P:signal transduction"/>
    <property type="evidence" value="ECO:0007669"/>
    <property type="project" value="UniProtKB-KW"/>
</dbReference>
<dbReference type="GO" id="GO:0030424">
    <property type="term" value="C:axon"/>
    <property type="evidence" value="ECO:0007669"/>
    <property type="project" value="TreeGrafter"/>
</dbReference>
<dbReference type="EMBL" id="JASPKZ010007681">
    <property type="protein sequence ID" value="KAJ9583057.1"/>
    <property type="molecule type" value="Genomic_DNA"/>
</dbReference>
<dbReference type="GO" id="GO:0008049">
    <property type="term" value="P:male courtship behavior"/>
    <property type="evidence" value="ECO:0007669"/>
    <property type="project" value="TreeGrafter"/>
</dbReference>
<keyword evidence="7 8" id="KW-0807">Transducer</keyword>
<evidence type="ECO:0000256" key="3">
    <source>
        <dbReference type="ARBA" id="ARBA00022692"/>
    </source>
</evidence>
<feature type="transmembrane region" description="Helical" evidence="8">
    <location>
        <begin position="117"/>
        <end position="137"/>
    </location>
</feature>
<dbReference type="Proteomes" id="UP001233999">
    <property type="component" value="Unassembled WGS sequence"/>
</dbReference>
<evidence type="ECO:0000313" key="9">
    <source>
        <dbReference type="EMBL" id="KAJ9583057.1"/>
    </source>
</evidence>
<comment type="subcellular location">
    <subcellularLocation>
        <location evidence="1 8">Cell membrane</location>
        <topology evidence="1 8">Multi-pass membrane protein</topology>
    </subcellularLocation>
</comment>
<dbReference type="PANTHER" id="PTHR21143:SF134">
    <property type="entry name" value="GUSTATORY RECEPTOR"/>
    <property type="match status" value="1"/>
</dbReference>
<organism evidence="9 10">
    <name type="scientific">Diploptera punctata</name>
    <name type="common">Pacific beetle cockroach</name>
    <dbReference type="NCBI Taxonomy" id="6984"/>
    <lineage>
        <taxon>Eukaryota</taxon>
        <taxon>Metazoa</taxon>
        <taxon>Ecdysozoa</taxon>
        <taxon>Arthropoda</taxon>
        <taxon>Hexapoda</taxon>
        <taxon>Insecta</taxon>
        <taxon>Pterygota</taxon>
        <taxon>Neoptera</taxon>
        <taxon>Polyneoptera</taxon>
        <taxon>Dictyoptera</taxon>
        <taxon>Blattodea</taxon>
        <taxon>Blaberoidea</taxon>
        <taxon>Blaberidae</taxon>
        <taxon>Diplopterinae</taxon>
        <taxon>Diploptera</taxon>
    </lineage>
</organism>
<feature type="non-terminal residue" evidence="9">
    <location>
        <position position="351"/>
    </location>
</feature>